<dbReference type="AlphaFoldDB" id="A0A0F9DSD5"/>
<evidence type="ECO:0000313" key="1">
    <source>
        <dbReference type="EMBL" id="KKL64669.1"/>
    </source>
</evidence>
<organism evidence="1">
    <name type="scientific">marine sediment metagenome</name>
    <dbReference type="NCBI Taxonomy" id="412755"/>
    <lineage>
        <taxon>unclassified sequences</taxon>
        <taxon>metagenomes</taxon>
        <taxon>ecological metagenomes</taxon>
    </lineage>
</organism>
<sequence length="89" mass="10045">MFSDRPVVVAAKHEPGFFVVDRAIRIESNIAPHVLQGDITFRGYEGREYPLCILPPSLFRLDTINRDDEDLCIFLFPGAYFPDEGGVDS</sequence>
<protein>
    <submittedName>
        <fullName evidence="1">Uncharacterized protein</fullName>
    </submittedName>
</protein>
<gene>
    <name evidence="1" type="ORF">LCGC14_2162650</name>
</gene>
<dbReference type="EMBL" id="LAZR01027772">
    <property type="protein sequence ID" value="KKL64669.1"/>
    <property type="molecule type" value="Genomic_DNA"/>
</dbReference>
<accession>A0A0F9DSD5</accession>
<reference evidence="1" key="1">
    <citation type="journal article" date="2015" name="Nature">
        <title>Complex archaea that bridge the gap between prokaryotes and eukaryotes.</title>
        <authorList>
            <person name="Spang A."/>
            <person name="Saw J.H."/>
            <person name="Jorgensen S.L."/>
            <person name="Zaremba-Niedzwiedzka K."/>
            <person name="Martijn J."/>
            <person name="Lind A.E."/>
            <person name="van Eijk R."/>
            <person name="Schleper C."/>
            <person name="Guy L."/>
            <person name="Ettema T.J."/>
        </authorList>
    </citation>
    <scope>NUCLEOTIDE SEQUENCE</scope>
</reference>
<proteinExistence type="predicted"/>
<comment type="caution">
    <text evidence="1">The sequence shown here is derived from an EMBL/GenBank/DDBJ whole genome shotgun (WGS) entry which is preliminary data.</text>
</comment>
<name>A0A0F9DSD5_9ZZZZ</name>